<gene>
    <name evidence="1" type="ORF">S06H3_45270</name>
</gene>
<evidence type="ECO:0000313" key="1">
    <source>
        <dbReference type="EMBL" id="GAI45668.1"/>
    </source>
</evidence>
<name>X1NPY9_9ZZZZ</name>
<accession>X1NPY9</accession>
<sequence length="31" mass="3344">MAHSFFLDTGKAPGYDAGHGSLSVDLWHRIG</sequence>
<proteinExistence type="predicted"/>
<reference evidence="1" key="1">
    <citation type="journal article" date="2014" name="Front. Microbiol.">
        <title>High frequency of phylogenetically diverse reductive dehalogenase-homologous genes in deep subseafloor sedimentary metagenomes.</title>
        <authorList>
            <person name="Kawai M."/>
            <person name="Futagami T."/>
            <person name="Toyoda A."/>
            <person name="Takaki Y."/>
            <person name="Nishi S."/>
            <person name="Hori S."/>
            <person name="Arai W."/>
            <person name="Tsubouchi T."/>
            <person name="Morono Y."/>
            <person name="Uchiyama I."/>
            <person name="Ito T."/>
            <person name="Fujiyama A."/>
            <person name="Inagaki F."/>
            <person name="Takami H."/>
        </authorList>
    </citation>
    <scope>NUCLEOTIDE SEQUENCE</scope>
    <source>
        <strain evidence="1">Expedition CK06-06</strain>
    </source>
</reference>
<dbReference type="AlphaFoldDB" id="X1NPY9"/>
<protein>
    <submittedName>
        <fullName evidence="1">Uncharacterized protein</fullName>
    </submittedName>
</protein>
<comment type="caution">
    <text evidence="1">The sequence shown here is derived from an EMBL/GenBank/DDBJ whole genome shotgun (WGS) entry which is preliminary data.</text>
</comment>
<feature type="non-terminal residue" evidence="1">
    <location>
        <position position="31"/>
    </location>
</feature>
<organism evidence="1">
    <name type="scientific">marine sediment metagenome</name>
    <dbReference type="NCBI Taxonomy" id="412755"/>
    <lineage>
        <taxon>unclassified sequences</taxon>
        <taxon>metagenomes</taxon>
        <taxon>ecological metagenomes</taxon>
    </lineage>
</organism>
<dbReference type="EMBL" id="BARV01028246">
    <property type="protein sequence ID" value="GAI45668.1"/>
    <property type="molecule type" value="Genomic_DNA"/>
</dbReference>